<evidence type="ECO:0000313" key="10">
    <source>
        <dbReference type="EMBL" id="SFA97291.1"/>
    </source>
</evidence>
<dbReference type="GO" id="GO:0006508">
    <property type="term" value="P:proteolysis"/>
    <property type="evidence" value="ECO:0007669"/>
    <property type="project" value="UniProtKB-KW"/>
</dbReference>
<dbReference type="Proteomes" id="UP000198642">
    <property type="component" value="Unassembled WGS sequence"/>
</dbReference>
<evidence type="ECO:0000256" key="2">
    <source>
        <dbReference type="ARBA" id="ARBA00001946"/>
    </source>
</evidence>
<dbReference type="SUPFAM" id="SSF144052">
    <property type="entry name" value="Thermophilic metalloprotease-like"/>
    <property type="match status" value="1"/>
</dbReference>
<dbReference type="PRINTS" id="PR00919">
    <property type="entry name" value="THERMOPTASE"/>
</dbReference>
<keyword evidence="9" id="KW-0482">Metalloprotease</keyword>
<protein>
    <submittedName>
        <fullName evidence="10">Aminopeptidase II. Metallo peptidase. MEROPS family M29</fullName>
    </submittedName>
</protein>
<comment type="cofactor">
    <cofactor evidence="2">
        <name>Mg(2+)</name>
        <dbReference type="ChEBI" id="CHEBI:18420"/>
    </cofactor>
</comment>
<keyword evidence="8" id="KW-0378">Hydrolase</keyword>
<dbReference type="GO" id="GO:0004177">
    <property type="term" value="F:aminopeptidase activity"/>
    <property type="evidence" value="ECO:0007669"/>
    <property type="project" value="UniProtKB-KW"/>
</dbReference>
<comment type="cofactor">
    <cofactor evidence="1">
        <name>Co(2+)</name>
        <dbReference type="ChEBI" id="CHEBI:48828"/>
    </cofactor>
</comment>
<organism evidence="10 11">
    <name type="scientific">Lentibacillus halodurans</name>
    <dbReference type="NCBI Taxonomy" id="237679"/>
    <lineage>
        <taxon>Bacteria</taxon>
        <taxon>Bacillati</taxon>
        <taxon>Bacillota</taxon>
        <taxon>Bacilli</taxon>
        <taxon>Bacillales</taxon>
        <taxon>Bacillaceae</taxon>
        <taxon>Lentibacillus</taxon>
    </lineage>
</organism>
<keyword evidence="6" id="KW-0645">Protease</keyword>
<evidence type="ECO:0000256" key="3">
    <source>
        <dbReference type="ARBA" id="ARBA00001947"/>
    </source>
</evidence>
<dbReference type="InterPro" id="IPR000787">
    <property type="entry name" value="Peptidase_M29"/>
</dbReference>
<sequence>MADQKTKEKYAELALRTGVNLQNNQALMINAPIEGADFTRIVARKAYEMGAKDVHINWTDDELTLLKYENAPDDVIGTYPEWKVKLHDMYAEDGAAVLSIRSTNPDLLKDIDSSRVAMANKAAAQAMKNFRQYTMNDRITWSIISIPTGDWAQKIFPDKSREDAVERLWDAIVNIVRVDQEAPMAAWEEHNKTLETAREILNRKKYKKLVFKAPGTDLEIELPDGHIWKGGSAVSEQGTTFNPNIPTEEVFSLPHKYGVNGTVSSTKPLNYGGSLIDQFSLIFKDGNVVDYQAEQGEETLKHLLNTDEGARHLGEVALVPHESPVSQSGLIFYNTLYDENASCHIALGKAYPTNLEGGANMDDETLDQHGVNDSLTHVDFMIGSEKLDIDGVLEDGTTEPVFRKGTWALNVKGNDG</sequence>
<dbReference type="GO" id="GO:0046872">
    <property type="term" value="F:metal ion binding"/>
    <property type="evidence" value="ECO:0007669"/>
    <property type="project" value="UniProtKB-KW"/>
</dbReference>
<keyword evidence="5 10" id="KW-0031">Aminopeptidase</keyword>
<evidence type="ECO:0000256" key="9">
    <source>
        <dbReference type="ARBA" id="ARBA00023049"/>
    </source>
</evidence>
<dbReference type="RefSeq" id="WP_090235643.1">
    <property type="nucleotide sequence ID" value="NZ_FOJW01000004.1"/>
</dbReference>
<reference evidence="10 11" key="1">
    <citation type="submission" date="2016-10" db="EMBL/GenBank/DDBJ databases">
        <authorList>
            <person name="de Groot N.N."/>
        </authorList>
    </citation>
    <scope>NUCLEOTIDE SEQUENCE [LARGE SCALE GENOMIC DNA]</scope>
    <source>
        <strain evidence="10 11">CGMCC 1.3702</strain>
    </source>
</reference>
<comment type="similarity">
    <text evidence="4">Belongs to the peptidase M29 family.</text>
</comment>
<dbReference type="EMBL" id="FOJW01000004">
    <property type="protein sequence ID" value="SFA97291.1"/>
    <property type="molecule type" value="Genomic_DNA"/>
</dbReference>
<evidence type="ECO:0000256" key="1">
    <source>
        <dbReference type="ARBA" id="ARBA00001941"/>
    </source>
</evidence>
<evidence type="ECO:0000256" key="8">
    <source>
        <dbReference type="ARBA" id="ARBA00022801"/>
    </source>
</evidence>
<dbReference type="GO" id="GO:0008237">
    <property type="term" value="F:metallopeptidase activity"/>
    <property type="evidence" value="ECO:0007669"/>
    <property type="project" value="UniProtKB-KW"/>
</dbReference>
<gene>
    <name evidence="10" type="ORF">SAMN04488072_104243</name>
</gene>
<dbReference type="PANTHER" id="PTHR34448:SF3">
    <property type="entry name" value="AMINOPEPTIDASE AMPS"/>
    <property type="match status" value="1"/>
</dbReference>
<evidence type="ECO:0000313" key="11">
    <source>
        <dbReference type="Proteomes" id="UP000198642"/>
    </source>
</evidence>
<name>A0A1I0X8P7_9BACI</name>
<keyword evidence="11" id="KW-1185">Reference proteome</keyword>
<keyword evidence="7" id="KW-0479">Metal-binding</keyword>
<comment type="cofactor">
    <cofactor evidence="3">
        <name>Zn(2+)</name>
        <dbReference type="ChEBI" id="CHEBI:29105"/>
    </cofactor>
</comment>
<dbReference type="InterPro" id="IPR052170">
    <property type="entry name" value="M29_Exopeptidase"/>
</dbReference>
<dbReference type="AlphaFoldDB" id="A0A1I0X8P7"/>
<evidence type="ECO:0000256" key="7">
    <source>
        <dbReference type="ARBA" id="ARBA00022723"/>
    </source>
</evidence>
<dbReference type="PANTHER" id="PTHR34448">
    <property type="entry name" value="AMINOPEPTIDASE"/>
    <property type="match status" value="1"/>
</dbReference>
<dbReference type="OrthoDB" id="9803993at2"/>
<evidence type="ECO:0000256" key="6">
    <source>
        <dbReference type="ARBA" id="ARBA00022670"/>
    </source>
</evidence>
<proteinExistence type="inferred from homology"/>
<evidence type="ECO:0000256" key="5">
    <source>
        <dbReference type="ARBA" id="ARBA00022438"/>
    </source>
</evidence>
<dbReference type="Gene3D" id="3.40.1830.10">
    <property type="entry name" value="Thermophilic metalloprotease (M29)"/>
    <property type="match status" value="1"/>
</dbReference>
<evidence type="ECO:0000256" key="4">
    <source>
        <dbReference type="ARBA" id="ARBA00008236"/>
    </source>
</evidence>
<dbReference type="STRING" id="237679.SAMN04488072_104243"/>
<dbReference type="InterPro" id="IPR035097">
    <property type="entry name" value="M29_N-terminal"/>
</dbReference>
<accession>A0A1I0X8P7</accession>
<dbReference type="Pfam" id="PF02073">
    <property type="entry name" value="Peptidase_M29"/>
    <property type="match status" value="1"/>
</dbReference>